<evidence type="ECO:0000313" key="2">
    <source>
        <dbReference type="EMBL" id="ATA79351.1"/>
    </source>
</evidence>
<proteinExistence type="predicted"/>
<protein>
    <submittedName>
        <fullName evidence="2">Uncharacterized protein</fullName>
    </submittedName>
</protein>
<accession>A0A250F2L0</accession>
<dbReference type="Proteomes" id="UP000217334">
    <property type="component" value="Chromosome"/>
</dbReference>
<evidence type="ECO:0000313" key="3">
    <source>
        <dbReference type="Proteomes" id="UP000217334"/>
    </source>
</evidence>
<reference evidence="3" key="1">
    <citation type="submission" date="2017-06" db="EMBL/GenBank/DDBJ databases">
        <title>Capnocytophaga spp. assemblies.</title>
        <authorList>
            <person name="Gulvik C.A."/>
        </authorList>
    </citation>
    <scope>NUCLEOTIDE SEQUENCE [LARGE SCALE GENOMIC DNA]</scope>
    <source>
        <strain evidence="3">H4486</strain>
    </source>
</reference>
<organism evidence="2 3">
    <name type="scientific">Capnocytophaga sputigena</name>
    <dbReference type="NCBI Taxonomy" id="1019"/>
    <lineage>
        <taxon>Bacteria</taxon>
        <taxon>Pseudomonadati</taxon>
        <taxon>Bacteroidota</taxon>
        <taxon>Flavobacteriia</taxon>
        <taxon>Flavobacteriales</taxon>
        <taxon>Flavobacteriaceae</taxon>
        <taxon>Capnocytophaga</taxon>
    </lineage>
</organism>
<dbReference type="RefSeq" id="WP_095901293.1">
    <property type="nucleotide sequence ID" value="NZ_CP022383.1"/>
</dbReference>
<evidence type="ECO:0000256" key="1">
    <source>
        <dbReference type="SAM" id="Coils"/>
    </source>
</evidence>
<keyword evidence="1" id="KW-0175">Coiled coil</keyword>
<feature type="coiled-coil region" evidence="1">
    <location>
        <begin position="7"/>
        <end position="34"/>
    </location>
</feature>
<name>A0A250F2L0_CAPSP</name>
<dbReference type="EMBL" id="CP022383">
    <property type="protein sequence ID" value="ATA79351.1"/>
    <property type="molecule type" value="Genomic_DNA"/>
</dbReference>
<dbReference type="AlphaFoldDB" id="A0A250F2L0"/>
<sequence>MNKQQQIRHLKSKIKELETTKLCLESAIRTLANEIIRTNDELAIVEGSKPSPKRQKKVVDISKYEAQFFAEHERYRQNS</sequence>
<gene>
    <name evidence="2" type="ORF">CGC59_06510</name>
</gene>